<dbReference type="Pfam" id="PF03372">
    <property type="entry name" value="Exo_endo_phos"/>
    <property type="match status" value="1"/>
</dbReference>
<evidence type="ECO:0000313" key="3">
    <source>
        <dbReference type="Proteomes" id="UP000635606"/>
    </source>
</evidence>
<dbReference type="GO" id="GO:0006506">
    <property type="term" value="P:GPI anchor biosynthetic process"/>
    <property type="evidence" value="ECO:0007669"/>
    <property type="project" value="TreeGrafter"/>
</dbReference>
<evidence type="ECO:0000313" key="2">
    <source>
        <dbReference type="EMBL" id="GIJ69830.1"/>
    </source>
</evidence>
<dbReference type="Proteomes" id="UP000635606">
    <property type="component" value="Unassembled WGS sequence"/>
</dbReference>
<evidence type="ECO:0000259" key="1">
    <source>
        <dbReference type="Pfam" id="PF03372"/>
    </source>
</evidence>
<sequence>MDRVRLATFNVLHGRSLDDGLVTADRFRAALAAVDADVVGMQEVDLDQPRSGGLDLTALAAEALGASDHRFAAAVVGTPGEAFRPAGPDFASGADGEPQYGVAIVSRFPVRRWLIHRLPAAPTRSPVPVGGRVLMLPDEPRVLLAAVVDTPHGPVTVATTHLSFVPGWNVRQLRRAVRALRALPGPRVLLGDLNLPAGVARVASGWRVAARLPTYPSTTPKIQLDHVLVDPAFPATVGTVSTPATGVSDHRPLVVELHVRS</sequence>
<organism evidence="2 3">
    <name type="scientific">Virgisporangium ochraceum</name>
    <dbReference type="NCBI Taxonomy" id="65505"/>
    <lineage>
        <taxon>Bacteria</taxon>
        <taxon>Bacillati</taxon>
        <taxon>Actinomycetota</taxon>
        <taxon>Actinomycetes</taxon>
        <taxon>Micromonosporales</taxon>
        <taxon>Micromonosporaceae</taxon>
        <taxon>Virgisporangium</taxon>
    </lineage>
</organism>
<dbReference type="SUPFAM" id="SSF56219">
    <property type="entry name" value="DNase I-like"/>
    <property type="match status" value="1"/>
</dbReference>
<keyword evidence="3" id="KW-1185">Reference proteome</keyword>
<protein>
    <submittedName>
        <fullName evidence="2">Endonuclease/exonuclease/phosphatase</fullName>
    </submittedName>
</protein>
<dbReference type="AlphaFoldDB" id="A0A8J3ZYJ6"/>
<dbReference type="EMBL" id="BOPH01000069">
    <property type="protein sequence ID" value="GIJ69830.1"/>
    <property type="molecule type" value="Genomic_DNA"/>
</dbReference>
<dbReference type="InterPro" id="IPR005135">
    <property type="entry name" value="Endo/exonuclease/phosphatase"/>
</dbReference>
<dbReference type="InterPro" id="IPR051916">
    <property type="entry name" value="GPI-anchor_lipid_remodeler"/>
</dbReference>
<dbReference type="InterPro" id="IPR036691">
    <property type="entry name" value="Endo/exonu/phosph_ase_sf"/>
</dbReference>
<name>A0A8J3ZYJ6_9ACTN</name>
<dbReference type="GO" id="GO:0016020">
    <property type="term" value="C:membrane"/>
    <property type="evidence" value="ECO:0007669"/>
    <property type="project" value="GOC"/>
</dbReference>
<reference evidence="2" key="1">
    <citation type="submission" date="2021-01" db="EMBL/GenBank/DDBJ databases">
        <title>Whole genome shotgun sequence of Virgisporangium ochraceum NBRC 16418.</title>
        <authorList>
            <person name="Komaki H."/>
            <person name="Tamura T."/>
        </authorList>
    </citation>
    <scope>NUCLEOTIDE SEQUENCE</scope>
    <source>
        <strain evidence="2">NBRC 16418</strain>
    </source>
</reference>
<proteinExistence type="predicted"/>
<keyword evidence="2" id="KW-0255">Endonuclease</keyword>
<keyword evidence="2" id="KW-0540">Nuclease</keyword>
<dbReference type="Gene3D" id="3.60.10.10">
    <property type="entry name" value="Endonuclease/exonuclease/phosphatase"/>
    <property type="match status" value="1"/>
</dbReference>
<dbReference type="PANTHER" id="PTHR14859:SF15">
    <property type="entry name" value="ENDONUCLEASE_EXONUCLEASE_PHOSPHATASE DOMAIN-CONTAINING PROTEIN"/>
    <property type="match status" value="1"/>
</dbReference>
<dbReference type="GO" id="GO:0004519">
    <property type="term" value="F:endonuclease activity"/>
    <property type="evidence" value="ECO:0007669"/>
    <property type="project" value="UniProtKB-KW"/>
</dbReference>
<gene>
    <name evidence="2" type="ORF">Voc01_047470</name>
</gene>
<dbReference type="PANTHER" id="PTHR14859">
    <property type="entry name" value="CALCOFLUOR WHITE HYPERSENSITIVE PROTEIN PRECURSOR"/>
    <property type="match status" value="1"/>
</dbReference>
<comment type="caution">
    <text evidence="2">The sequence shown here is derived from an EMBL/GenBank/DDBJ whole genome shotgun (WGS) entry which is preliminary data.</text>
</comment>
<keyword evidence="2" id="KW-0378">Hydrolase</keyword>
<feature type="domain" description="Endonuclease/exonuclease/phosphatase" evidence="1">
    <location>
        <begin position="7"/>
        <end position="250"/>
    </location>
</feature>
<accession>A0A8J3ZYJ6</accession>